<dbReference type="Pfam" id="PF23343">
    <property type="entry name" value="REP_ORF2-G2P"/>
    <property type="match status" value="1"/>
</dbReference>
<feature type="domain" description="Replication-associated protein ORF2/G2P" evidence="2">
    <location>
        <begin position="219"/>
        <end position="313"/>
    </location>
</feature>
<dbReference type="EMBL" id="LYXE01000019">
    <property type="protein sequence ID" value="PDW00977.1"/>
    <property type="molecule type" value="Genomic_DNA"/>
</dbReference>
<organism evidence="3 4">
    <name type="scientific">Candidatus Chloroploca asiatica</name>
    <dbReference type="NCBI Taxonomy" id="1506545"/>
    <lineage>
        <taxon>Bacteria</taxon>
        <taxon>Bacillati</taxon>
        <taxon>Chloroflexota</taxon>
        <taxon>Chloroflexia</taxon>
        <taxon>Chloroflexales</taxon>
        <taxon>Chloroflexineae</taxon>
        <taxon>Oscillochloridaceae</taxon>
        <taxon>Candidatus Chloroploca</taxon>
    </lineage>
</organism>
<feature type="region of interest" description="Disordered" evidence="1">
    <location>
        <begin position="78"/>
        <end position="97"/>
    </location>
</feature>
<dbReference type="InterPro" id="IPR056906">
    <property type="entry name" value="ORF2/G2P_dom"/>
</dbReference>
<protein>
    <recommendedName>
        <fullName evidence="2">Replication-associated protein ORF2/G2P domain-containing protein</fullName>
    </recommendedName>
</protein>
<name>A0A2H3KZ93_9CHLR</name>
<reference evidence="3 4" key="1">
    <citation type="submission" date="2016-05" db="EMBL/GenBank/DDBJ databases">
        <authorList>
            <person name="Lavstsen T."/>
            <person name="Jespersen J.S."/>
        </authorList>
    </citation>
    <scope>NUCLEOTIDE SEQUENCE [LARGE SCALE GENOMIC DNA]</scope>
    <source>
        <strain evidence="3 4">B7-9</strain>
    </source>
</reference>
<evidence type="ECO:0000313" key="3">
    <source>
        <dbReference type="EMBL" id="PDW00977.1"/>
    </source>
</evidence>
<evidence type="ECO:0000313" key="4">
    <source>
        <dbReference type="Proteomes" id="UP000220922"/>
    </source>
</evidence>
<proteinExistence type="predicted"/>
<dbReference type="RefSeq" id="WP_097650629.1">
    <property type="nucleotide sequence ID" value="NZ_LYXE01000019.1"/>
</dbReference>
<evidence type="ECO:0000259" key="2">
    <source>
        <dbReference type="Pfam" id="PF23343"/>
    </source>
</evidence>
<gene>
    <name evidence="3" type="ORF">A9Q02_21345</name>
</gene>
<dbReference type="Proteomes" id="UP000220922">
    <property type="component" value="Unassembled WGS sequence"/>
</dbReference>
<accession>A0A2H3KZ93</accession>
<dbReference type="AlphaFoldDB" id="A0A2H3KZ93"/>
<comment type="caution">
    <text evidence="3">The sequence shown here is derived from an EMBL/GenBank/DDBJ whole genome shotgun (WGS) entry which is preliminary data.</text>
</comment>
<dbReference type="OrthoDB" id="9129069at2"/>
<sequence length="402" mass="46038">MIPQTQQSLQWVVAWDKATGGFRATAGDLQTGSYLSPSIALQAARHIETAVALQAEQAERQAERAEREEGLVPCQQSLNGHPFGMLQSPPIGGDEEAAQKEPVIAPPGGRSASAGASEQDEKYQQGCAFSWHFDQVSRAYHEERVRIEHEMESTPKVRLKGRRWNITLSNGEDEHQVDSQISRLVRCQRRVKAWSDAIPRLNRRLRRLYKKKNIGPRMVMVTLTYEDIDAWEPNQIRQFMQDVRKLLKDKLWAYAWVLEMQERGAAHYHVLLYVAPGTDVPEPDKAGLWQYGCTRRETAEKGPKYILTYVGKEHQKEGLPLGARMFAVWIGKKQATAEELFGFRLSSAPPYLQKKILEYYEEGIINANVRWERVFGGGWLIKDIGEILQSEWYLVRISEYIE</sequence>
<keyword evidence="4" id="KW-1185">Reference proteome</keyword>
<evidence type="ECO:0000256" key="1">
    <source>
        <dbReference type="SAM" id="MobiDB-lite"/>
    </source>
</evidence>